<name>K0SIA5_THAOC</name>
<protein>
    <submittedName>
        <fullName evidence="1">Uncharacterized protein</fullName>
    </submittedName>
</protein>
<dbReference type="AlphaFoldDB" id="K0SIA5"/>
<sequence length="95" mass="10668">MANPIKQSPKREIDQVKNYGFCRALLVNACYKTDEFRHPNFGGRISGELLHDSIRYTYKSSDISNVVELRVMAEECPIDVVMLLRGAVGALASSY</sequence>
<keyword evidence="2" id="KW-1185">Reference proteome</keyword>
<accession>K0SIA5</accession>
<dbReference type="EMBL" id="AGNL01016420">
    <property type="protein sequence ID" value="EJK65100.1"/>
    <property type="molecule type" value="Genomic_DNA"/>
</dbReference>
<comment type="caution">
    <text evidence="1">The sequence shown here is derived from an EMBL/GenBank/DDBJ whole genome shotgun (WGS) entry which is preliminary data.</text>
</comment>
<reference evidence="1 2" key="1">
    <citation type="journal article" date="2012" name="Genome Biol.">
        <title>Genome and low-iron response of an oceanic diatom adapted to chronic iron limitation.</title>
        <authorList>
            <person name="Lommer M."/>
            <person name="Specht M."/>
            <person name="Roy A.S."/>
            <person name="Kraemer L."/>
            <person name="Andreson R."/>
            <person name="Gutowska M.A."/>
            <person name="Wolf J."/>
            <person name="Bergner S.V."/>
            <person name="Schilhabel M.B."/>
            <person name="Klostermeier U.C."/>
            <person name="Beiko R.G."/>
            <person name="Rosenstiel P."/>
            <person name="Hippler M."/>
            <person name="Laroche J."/>
        </authorList>
    </citation>
    <scope>NUCLEOTIDE SEQUENCE [LARGE SCALE GENOMIC DNA]</scope>
    <source>
        <strain evidence="1 2">CCMP1005</strain>
    </source>
</reference>
<evidence type="ECO:0000313" key="2">
    <source>
        <dbReference type="Proteomes" id="UP000266841"/>
    </source>
</evidence>
<evidence type="ECO:0000313" key="1">
    <source>
        <dbReference type="EMBL" id="EJK65100.1"/>
    </source>
</evidence>
<gene>
    <name evidence="1" type="ORF">THAOC_14092</name>
</gene>
<organism evidence="1 2">
    <name type="scientific">Thalassiosira oceanica</name>
    <name type="common">Marine diatom</name>
    <dbReference type="NCBI Taxonomy" id="159749"/>
    <lineage>
        <taxon>Eukaryota</taxon>
        <taxon>Sar</taxon>
        <taxon>Stramenopiles</taxon>
        <taxon>Ochrophyta</taxon>
        <taxon>Bacillariophyta</taxon>
        <taxon>Coscinodiscophyceae</taxon>
        <taxon>Thalassiosirophycidae</taxon>
        <taxon>Thalassiosirales</taxon>
        <taxon>Thalassiosiraceae</taxon>
        <taxon>Thalassiosira</taxon>
    </lineage>
</organism>
<proteinExistence type="predicted"/>
<dbReference type="Proteomes" id="UP000266841">
    <property type="component" value="Unassembled WGS sequence"/>
</dbReference>